<accession>A0A7W8VBR6</accession>
<feature type="active site" evidence="1">
    <location>
        <position position="267"/>
    </location>
</feature>
<feature type="signal peptide" evidence="3">
    <location>
        <begin position="1"/>
        <end position="28"/>
    </location>
</feature>
<dbReference type="GO" id="GO:0019433">
    <property type="term" value="P:triglyceride catabolic process"/>
    <property type="evidence" value="ECO:0007669"/>
    <property type="project" value="TreeGrafter"/>
</dbReference>
<reference evidence="5 6" key="1">
    <citation type="submission" date="2020-08" db="EMBL/GenBank/DDBJ databases">
        <title>Sequencing the genomes of 1000 actinobacteria strains.</title>
        <authorList>
            <person name="Klenk H.-P."/>
        </authorList>
    </citation>
    <scope>NUCLEOTIDE SEQUENCE [LARGE SCALE GENOMIC DNA]</scope>
    <source>
        <strain evidence="5 6">DSM 44551</strain>
    </source>
</reference>
<feature type="disulfide bond" evidence="2">
    <location>
        <begin position="61"/>
        <end position="85"/>
    </location>
</feature>
<protein>
    <submittedName>
        <fullName evidence="5">Lysophospholipase L1-like esterase</fullName>
    </submittedName>
</protein>
<feature type="domain" description="SGNH hydrolase-type esterase" evidence="4">
    <location>
        <begin position="41"/>
        <end position="275"/>
    </location>
</feature>
<proteinExistence type="predicted"/>
<sequence length="293" mass="30580">MGGRRIFGGLAAAFTALGAGWAAAPAHASGGGGEGPLDYVALGDSAAAGPLIPDQDPNLACLRSDRNYPAVVAEALGADLTDVTCSGARLSDLSERQYGLLPPQYRALDEETDLVTITIGGNDVDLVTRALTCLNFKPEPYGISCEERLTSGGDRIAEDVDAWEPEFGAALARIGELAPDARIVVAGYGHYIREGGCWPDQPIWGRDGDYLQRSVSHLNDALERQAGEHGAEFVDLEPVSEGHDVCAAPGDRYLEGLVPTSPAMTLHPNARGMAAFGGAIAESLGAREQAPLG</sequence>
<dbReference type="AlphaFoldDB" id="A0A7W8VBR6"/>
<feature type="chain" id="PRO_5030819801" evidence="3">
    <location>
        <begin position="29"/>
        <end position="293"/>
    </location>
</feature>
<evidence type="ECO:0000256" key="2">
    <source>
        <dbReference type="PIRSR" id="PIRSR637460-2"/>
    </source>
</evidence>
<dbReference type="GO" id="GO:0004806">
    <property type="term" value="F:triacylglycerol lipase activity"/>
    <property type="evidence" value="ECO:0007669"/>
    <property type="project" value="TreeGrafter"/>
</dbReference>
<feature type="disulfide bond" evidence="2">
    <location>
        <begin position="197"/>
        <end position="246"/>
    </location>
</feature>
<keyword evidence="2" id="KW-1015">Disulfide bond</keyword>
<name>A0A7W8VBR6_9ACTN</name>
<dbReference type="Pfam" id="PF13472">
    <property type="entry name" value="Lipase_GDSL_2"/>
    <property type="match status" value="1"/>
</dbReference>
<feature type="disulfide bond" evidence="2">
    <location>
        <begin position="133"/>
        <end position="145"/>
    </location>
</feature>
<dbReference type="RefSeq" id="WP_312893453.1">
    <property type="nucleotide sequence ID" value="NZ_BAAAJD010000082.1"/>
</dbReference>
<keyword evidence="6" id="KW-1185">Reference proteome</keyword>
<evidence type="ECO:0000256" key="1">
    <source>
        <dbReference type="PIRSR" id="PIRSR637460-1"/>
    </source>
</evidence>
<dbReference type="EMBL" id="JACHDB010000001">
    <property type="protein sequence ID" value="MBB5430193.1"/>
    <property type="molecule type" value="Genomic_DNA"/>
</dbReference>
<dbReference type="PANTHER" id="PTHR37981:SF1">
    <property type="entry name" value="SGNH HYDROLASE-TYPE ESTERASE DOMAIN-CONTAINING PROTEIN"/>
    <property type="match status" value="1"/>
</dbReference>
<dbReference type="SUPFAM" id="SSF52266">
    <property type="entry name" value="SGNH hydrolase"/>
    <property type="match status" value="1"/>
</dbReference>
<dbReference type="PANTHER" id="PTHR37981">
    <property type="entry name" value="LIPASE 2"/>
    <property type="match status" value="1"/>
</dbReference>
<evidence type="ECO:0000313" key="6">
    <source>
        <dbReference type="Proteomes" id="UP000572635"/>
    </source>
</evidence>
<dbReference type="Gene3D" id="3.40.50.1110">
    <property type="entry name" value="SGNH hydrolase"/>
    <property type="match status" value="1"/>
</dbReference>
<dbReference type="InterPro" id="IPR036514">
    <property type="entry name" value="SGNH_hydro_sf"/>
</dbReference>
<dbReference type="Proteomes" id="UP000572635">
    <property type="component" value="Unassembled WGS sequence"/>
</dbReference>
<gene>
    <name evidence="5" type="ORF">HDA36_000277</name>
</gene>
<comment type="caution">
    <text evidence="5">The sequence shown here is derived from an EMBL/GenBank/DDBJ whole genome shotgun (WGS) entry which is preliminary data.</text>
</comment>
<evidence type="ECO:0000256" key="3">
    <source>
        <dbReference type="SAM" id="SignalP"/>
    </source>
</evidence>
<feature type="active site" description="Nucleophile" evidence="1">
    <location>
        <position position="45"/>
    </location>
</feature>
<organism evidence="5 6">
    <name type="scientific">Nocardiopsis composta</name>
    <dbReference type="NCBI Taxonomy" id="157465"/>
    <lineage>
        <taxon>Bacteria</taxon>
        <taxon>Bacillati</taxon>
        <taxon>Actinomycetota</taxon>
        <taxon>Actinomycetes</taxon>
        <taxon>Streptosporangiales</taxon>
        <taxon>Nocardiopsidaceae</taxon>
        <taxon>Nocardiopsis</taxon>
    </lineage>
</organism>
<evidence type="ECO:0000259" key="4">
    <source>
        <dbReference type="Pfam" id="PF13472"/>
    </source>
</evidence>
<dbReference type="InterPro" id="IPR037460">
    <property type="entry name" value="SEST-like"/>
</dbReference>
<keyword evidence="3" id="KW-0732">Signal</keyword>
<dbReference type="CDD" id="cd01823">
    <property type="entry name" value="SEST_like"/>
    <property type="match status" value="1"/>
</dbReference>
<dbReference type="InterPro" id="IPR013830">
    <property type="entry name" value="SGNH_hydro"/>
</dbReference>
<evidence type="ECO:0000313" key="5">
    <source>
        <dbReference type="EMBL" id="MBB5430193.1"/>
    </source>
</evidence>